<feature type="domain" description="Beta-lactamase-related" evidence="1">
    <location>
        <begin position="13"/>
        <end position="333"/>
    </location>
</feature>
<keyword evidence="3" id="KW-1185">Reference proteome</keyword>
<dbReference type="KEGG" id="sgrg:L0C25_07420"/>
<evidence type="ECO:0000259" key="1">
    <source>
        <dbReference type="Pfam" id="PF00144"/>
    </source>
</evidence>
<evidence type="ECO:0000313" key="2">
    <source>
        <dbReference type="EMBL" id="UYM06896.1"/>
    </source>
</evidence>
<evidence type="ECO:0000313" key="3">
    <source>
        <dbReference type="Proteomes" id="UP001164390"/>
    </source>
</evidence>
<dbReference type="InterPro" id="IPR050491">
    <property type="entry name" value="AmpC-like"/>
</dbReference>
<reference evidence="2" key="1">
    <citation type="submission" date="2022-01" db="EMBL/GenBank/DDBJ databases">
        <title>Nocardioidaceae gen. sp. A5X3R13.</title>
        <authorList>
            <person name="Lopez Marin M.A."/>
            <person name="Uhlik O."/>
        </authorList>
    </citation>
    <scope>NUCLEOTIDE SEQUENCE</scope>
    <source>
        <strain evidence="2">A5X3R13</strain>
    </source>
</reference>
<dbReference type="EMBL" id="CP094970">
    <property type="protein sequence ID" value="UYM06896.1"/>
    <property type="molecule type" value="Genomic_DNA"/>
</dbReference>
<sequence>MTTGSSGCPSSPAAHSVPGASLGILRIGGDSKEVAFAQHGVLSTATEVEVTDDTVFQIGSITKVWTSTVVMQLVDEGKLDLDAPLAEVLPELQLADPDVAKQVTMRHLLTHTSGIDGDIFTDTGRGDDCLELYVDQLAEVGQNHPLGATFSYCNAGFNLAGRVIEKITGQTWDQALRERVFTPLGLAHTVTLPEDALLFRAAVGHVAEGDEDPHPAPVWGIPRSSGPAGLVTASAADVLEFARMHLEGGVAPDGTRVLSEAAAAAMTEHQTDVPDPYTLGDSWGLGWIRFGWDGHRMIGHDGNTIGQSAFLRILPEQGIAVTLLTNGGNARDLYEDLYREIFAELAGVAMPAPPTPPATPPAVDATRFTGTYERASAHIEVLEKDDVLRLRLTATGPMAALMDEPTHEFDLVPVADALFAFREPGTQTWTPVVFYSLPTGEPYVHFGVRATPKVS</sequence>
<protein>
    <submittedName>
        <fullName evidence="2">Beta-lactamase family protein</fullName>
    </submittedName>
</protein>
<dbReference type="SUPFAM" id="SSF56601">
    <property type="entry name" value="beta-lactamase/transpeptidase-like"/>
    <property type="match status" value="1"/>
</dbReference>
<accession>A0AA46YMW8</accession>
<dbReference type="PANTHER" id="PTHR46825:SF9">
    <property type="entry name" value="BETA-LACTAMASE-RELATED DOMAIN-CONTAINING PROTEIN"/>
    <property type="match status" value="1"/>
</dbReference>
<organism evidence="2 3">
    <name type="scientific">Solicola gregarius</name>
    <dbReference type="NCBI Taxonomy" id="2908642"/>
    <lineage>
        <taxon>Bacteria</taxon>
        <taxon>Bacillati</taxon>
        <taxon>Actinomycetota</taxon>
        <taxon>Actinomycetes</taxon>
        <taxon>Propionibacteriales</taxon>
        <taxon>Nocardioidaceae</taxon>
        <taxon>Solicola</taxon>
    </lineage>
</organism>
<dbReference type="Pfam" id="PF00144">
    <property type="entry name" value="Beta-lactamase"/>
    <property type="match status" value="1"/>
</dbReference>
<dbReference type="InterPro" id="IPR001466">
    <property type="entry name" value="Beta-lactam-related"/>
</dbReference>
<dbReference type="InterPro" id="IPR012338">
    <property type="entry name" value="Beta-lactam/transpept-like"/>
</dbReference>
<dbReference type="Gene3D" id="3.40.710.10">
    <property type="entry name" value="DD-peptidase/beta-lactamase superfamily"/>
    <property type="match status" value="1"/>
</dbReference>
<name>A0AA46YMW8_9ACTN</name>
<gene>
    <name evidence="2" type="ORF">L0C25_07420</name>
</gene>
<proteinExistence type="predicted"/>
<dbReference type="PANTHER" id="PTHR46825">
    <property type="entry name" value="D-ALANYL-D-ALANINE-CARBOXYPEPTIDASE/ENDOPEPTIDASE AMPH"/>
    <property type="match status" value="1"/>
</dbReference>
<dbReference type="AlphaFoldDB" id="A0AA46YMW8"/>
<dbReference type="Proteomes" id="UP001164390">
    <property type="component" value="Chromosome"/>
</dbReference>